<dbReference type="GO" id="GO:0016787">
    <property type="term" value="F:hydrolase activity"/>
    <property type="evidence" value="ECO:0007669"/>
    <property type="project" value="InterPro"/>
</dbReference>
<dbReference type="EMBL" id="CP000155">
    <property type="protein sequence ID" value="ABC33073.1"/>
    <property type="molecule type" value="Genomic_DNA"/>
</dbReference>
<dbReference type="AlphaFoldDB" id="Q2S8F1"/>
<dbReference type="Pfam" id="PF00149">
    <property type="entry name" value="Metallophos"/>
    <property type="match status" value="1"/>
</dbReference>
<dbReference type="KEGG" id="hch:HCH_06428"/>
<proteinExistence type="predicted"/>
<dbReference type="InterPro" id="IPR051693">
    <property type="entry name" value="UPF0046_metallophosphoest"/>
</dbReference>
<protein>
    <submittedName>
        <fullName evidence="2">Predicted phosphoesterases, related to the Icc protein</fullName>
    </submittedName>
</protein>
<dbReference type="eggNOG" id="COG2129">
    <property type="taxonomic scope" value="Bacteria"/>
</dbReference>
<dbReference type="InterPro" id="IPR004843">
    <property type="entry name" value="Calcineurin-like_PHP"/>
</dbReference>
<dbReference type="InterPro" id="IPR029052">
    <property type="entry name" value="Metallo-depent_PP-like"/>
</dbReference>
<dbReference type="PANTHER" id="PTHR12905:SF0">
    <property type="entry name" value="CALCINEURIN-LIKE PHOSPHOESTERASE DOMAIN-CONTAINING PROTEIN"/>
    <property type="match status" value="1"/>
</dbReference>
<reference evidence="2 3" key="1">
    <citation type="journal article" date="2005" name="Nucleic Acids Res.">
        <title>Genomic blueprint of Hahella chejuensis, a marine microbe producing an algicidal agent.</title>
        <authorList>
            <person name="Jeong H."/>
            <person name="Yim J.H."/>
            <person name="Lee C."/>
            <person name="Choi S.-H."/>
            <person name="Park Y.K."/>
            <person name="Yoon S.H."/>
            <person name="Hur C.-G."/>
            <person name="Kang H.-Y."/>
            <person name="Kim D."/>
            <person name="Lee H.H."/>
            <person name="Park K.H."/>
            <person name="Park S.-H."/>
            <person name="Park H.-S."/>
            <person name="Lee H.K."/>
            <person name="Oh T.K."/>
            <person name="Kim J.F."/>
        </authorList>
    </citation>
    <scope>NUCLEOTIDE SEQUENCE [LARGE SCALE GENOMIC DNA]</scope>
    <source>
        <strain evidence="2 3">KCTC 2396</strain>
    </source>
</reference>
<dbReference type="CDD" id="cd07379">
    <property type="entry name" value="MPP_239FB"/>
    <property type="match status" value="1"/>
</dbReference>
<sequence>MKCVAISDTHGMYDKIDIPDGDVLIHAGDIFGQGKLKEVEAFNAFLGALPHRVKIIIAGNHDWCFAREEEACRMLLTNAVYLQDEAVTIDGVKFYGSPWQPFFHNWAFNLQRGRELKAKWDLIDEDTDVLITHGPAFGVHDQTVGGLRVGCEELTQAIARIRPRFHVCGHIHESYGVLEKDGCTYINASIANHRFRPENAAVVFEV</sequence>
<keyword evidence="3" id="KW-1185">Reference proteome</keyword>
<evidence type="ECO:0000313" key="2">
    <source>
        <dbReference type="EMBL" id="ABC33073.1"/>
    </source>
</evidence>
<dbReference type="STRING" id="349521.HCH_06428"/>
<feature type="domain" description="Calcineurin-like phosphoesterase" evidence="1">
    <location>
        <begin position="1"/>
        <end position="173"/>
    </location>
</feature>
<dbReference type="HOGENOM" id="CLU_041441_1_0_6"/>
<dbReference type="Gene3D" id="3.60.21.10">
    <property type="match status" value="1"/>
</dbReference>
<evidence type="ECO:0000259" key="1">
    <source>
        <dbReference type="Pfam" id="PF00149"/>
    </source>
</evidence>
<evidence type="ECO:0000313" key="3">
    <source>
        <dbReference type="Proteomes" id="UP000000238"/>
    </source>
</evidence>
<organism evidence="2 3">
    <name type="scientific">Hahella chejuensis (strain KCTC 2396)</name>
    <dbReference type="NCBI Taxonomy" id="349521"/>
    <lineage>
        <taxon>Bacteria</taxon>
        <taxon>Pseudomonadati</taxon>
        <taxon>Pseudomonadota</taxon>
        <taxon>Gammaproteobacteria</taxon>
        <taxon>Oceanospirillales</taxon>
        <taxon>Hahellaceae</taxon>
        <taxon>Hahella</taxon>
    </lineage>
</organism>
<dbReference type="Proteomes" id="UP000000238">
    <property type="component" value="Chromosome"/>
</dbReference>
<dbReference type="OrthoDB" id="332939at2"/>
<accession>Q2S8F1</accession>
<dbReference type="PANTHER" id="PTHR12905">
    <property type="entry name" value="METALLOPHOSPHOESTERASE"/>
    <property type="match status" value="1"/>
</dbReference>
<gene>
    <name evidence="2" type="ordered locus">HCH_06428</name>
</gene>
<dbReference type="SUPFAM" id="SSF56300">
    <property type="entry name" value="Metallo-dependent phosphatases"/>
    <property type="match status" value="1"/>
</dbReference>
<name>Q2S8F1_HAHCH</name>